<sequence length="235" mass="26610">MAKTQISKVNTPTIYKTTKNAVKTFTTDFAVEPLIIHCTTTASVIVGSLVEFTTTGTLPAPLVINKLYSVITLSGTTDFEVSLDGVTSITLTSNGTGTQTFESYTTKIELKNFIMTKDEPEEKGFYYESVINGHTEWNEKGMHYVMELQLNLHKETTYATRLAYFKSLAALLYANVYFYRYIDAISAQLFRDVSSDAVLFTMYKFELSYETQSEYKDILKIGFRSKDYVDLSKTL</sequence>
<organism evidence="1">
    <name type="scientific">viral metagenome</name>
    <dbReference type="NCBI Taxonomy" id="1070528"/>
    <lineage>
        <taxon>unclassified sequences</taxon>
        <taxon>metagenomes</taxon>
        <taxon>organismal metagenomes</taxon>
    </lineage>
</organism>
<name>A0A6H1ZVH3_9ZZZZ</name>
<evidence type="ECO:0000313" key="4">
    <source>
        <dbReference type="EMBL" id="QJI02196.1"/>
    </source>
</evidence>
<evidence type="ECO:0000313" key="2">
    <source>
        <dbReference type="EMBL" id="QJA74266.1"/>
    </source>
</evidence>
<dbReference type="EMBL" id="MT142086">
    <property type="protein sequence ID" value="QJA74266.1"/>
    <property type="molecule type" value="Genomic_DNA"/>
</dbReference>
<dbReference type="EMBL" id="MT144261">
    <property type="protein sequence ID" value="QJA51411.1"/>
    <property type="molecule type" value="Genomic_DNA"/>
</dbReference>
<reference evidence="1" key="1">
    <citation type="submission" date="2020-03" db="EMBL/GenBank/DDBJ databases">
        <title>The deep terrestrial virosphere.</title>
        <authorList>
            <person name="Holmfeldt K."/>
            <person name="Nilsson E."/>
            <person name="Simone D."/>
            <person name="Lopez-Fernandez M."/>
            <person name="Wu X."/>
            <person name="de Brujin I."/>
            <person name="Lundin D."/>
            <person name="Andersson A."/>
            <person name="Bertilsson S."/>
            <person name="Dopson M."/>
        </authorList>
    </citation>
    <scope>NUCLEOTIDE SEQUENCE</scope>
    <source>
        <strain evidence="2">MM415A02065</strain>
        <strain evidence="3">MM415B02432</strain>
        <strain evidence="1">TM448A02110</strain>
        <strain evidence="4">TM448B02998</strain>
    </source>
</reference>
<evidence type="ECO:0000313" key="3">
    <source>
        <dbReference type="EMBL" id="QJA90158.1"/>
    </source>
</evidence>
<accession>A0A6H1ZVH3</accession>
<dbReference type="AlphaFoldDB" id="A0A6H1ZVH3"/>
<proteinExistence type="predicted"/>
<protein>
    <submittedName>
        <fullName evidence="1">Uncharacterized protein</fullName>
    </submittedName>
</protein>
<dbReference type="EMBL" id="MT142894">
    <property type="protein sequence ID" value="QJA90158.1"/>
    <property type="molecule type" value="Genomic_DNA"/>
</dbReference>
<evidence type="ECO:0000313" key="1">
    <source>
        <dbReference type="EMBL" id="QJA51411.1"/>
    </source>
</evidence>
<dbReference type="EMBL" id="MT144982">
    <property type="protein sequence ID" value="QJI02196.1"/>
    <property type="molecule type" value="Genomic_DNA"/>
</dbReference>
<gene>
    <name evidence="2" type="ORF">MM415A02065_0002</name>
    <name evidence="3" type="ORF">MM415B02432_0014</name>
    <name evidence="1" type="ORF">TM448A02110_0002</name>
    <name evidence="4" type="ORF">TM448B02998_0002</name>
</gene>